<sequence length="513" mass="60178">MVELRGYGSFTIYCWDSVAGILLEQNDDVSFHYLFPQKVSLPNLKVLKLAELENLERLGDDPLLAGSLSQLKKISMRDCGRLLCVIPSQLLMMLRDLEKLKVKCCNLLEVVLEFEGVEYNEPNPEILPPLELVKLSDLPKLNYISKRDPTSFKYIQDLDIDNCYRLRYIFSPTMTKSIPQLRELKIWRCEMLSRIIAEENELGESTVDEVEFPQLRTVELRDLPNLVSFFPNVNTTSMAKSTDHYRNLLQPQPLFNEKVAIPSLERLELRGLENVSDLWSNELLISSFSKLKNLKVSDCSILEAVVGKEEQVQGHGREIVKTIFPELGKLKLRSLPNLRRFCHFMHPLEIPMLRKVDILDCPNMDAFSLEPVSTPNLGTGDLNYGIPLLKEISRQKENRVKEALNWFKEFLNSIEEKVKKDVDVDEDQEETENRRKEQEHQRKEDGTGTEMGTRTRRRRRTWMRTRKRRIKRKRGKRRRRQRKRAENGNGLIWMRKGRIKRDFKKKEKTIRSY</sequence>
<protein>
    <submittedName>
        <fullName evidence="1">Uncharacterized protein</fullName>
    </submittedName>
</protein>
<name>A0ACB7XNX5_9ERIC</name>
<accession>A0ACB7XNX5</accession>
<reference evidence="1 2" key="1">
    <citation type="journal article" date="2021" name="Hortic Res">
        <title>High-quality reference genome and annotation aids understanding of berry development for evergreen blueberry (Vaccinium darrowii).</title>
        <authorList>
            <person name="Yu J."/>
            <person name="Hulse-Kemp A.M."/>
            <person name="Babiker E."/>
            <person name="Staton M."/>
        </authorList>
    </citation>
    <scope>NUCLEOTIDE SEQUENCE [LARGE SCALE GENOMIC DNA]</scope>
    <source>
        <strain evidence="2">cv. NJ 8807/NJ 8810</strain>
        <tissue evidence="1">Young leaf</tissue>
    </source>
</reference>
<evidence type="ECO:0000313" key="1">
    <source>
        <dbReference type="EMBL" id="KAH7842624.1"/>
    </source>
</evidence>
<proteinExistence type="predicted"/>
<dbReference type="Proteomes" id="UP000828048">
    <property type="component" value="Chromosome 1"/>
</dbReference>
<comment type="caution">
    <text evidence="1">The sequence shown here is derived from an EMBL/GenBank/DDBJ whole genome shotgun (WGS) entry which is preliminary data.</text>
</comment>
<organism evidence="1 2">
    <name type="scientific">Vaccinium darrowii</name>
    <dbReference type="NCBI Taxonomy" id="229202"/>
    <lineage>
        <taxon>Eukaryota</taxon>
        <taxon>Viridiplantae</taxon>
        <taxon>Streptophyta</taxon>
        <taxon>Embryophyta</taxon>
        <taxon>Tracheophyta</taxon>
        <taxon>Spermatophyta</taxon>
        <taxon>Magnoliopsida</taxon>
        <taxon>eudicotyledons</taxon>
        <taxon>Gunneridae</taxon>
        <taxon>Pentapetalae</taxon>
        <taxon>asterids</taxon>
        <taxon>Ericales</taxon>
        <taxon>Ericaceae</taxon>
        <taxon>Vaccinioideae</taxon>
        <taxon>Vaccinieae</taxon>
        <taxon>Vaccinium</taxon>
    </lineage>
</organism>
<gene>
    <name evidence="1" type="ORF">Vadar_007475</name>
</gene>
<keyword evidence="2" id="KW-1185">Reference proteome</keyword>
<evidence type="ECO:0000313" key="2">
    <source>
        <dbReference type="Proteomes" id="UP000828048"/>
    </source>
</evidence>
<dbReference type="EMBL" id="CM037151">
    <property type="protein sequence ID" value="KAH7842624.1"/>
    <property type="molecule type" value="Genomic_DNA"/>
</dbReference>